<evidence type="ECO:0000259" key="3">
    <source>
        <dbReference type="Pfam" id="PF14643"/>
    </source>
</evidence>
<protein>
    <recommendedName>
        <fullName evidence="3">DUF4455 domain-containing protein</fullName>
    </recommendedName>
</protein>
<dbReference type="EMBL" id="JAHDYR010000064">
    <property type="protein sequence ID" value="KAG9390577.1"/>
    <property type="molecule type" value="Genomic_DNA"/>
</dbReference>
<accession>A0A8J6E1F8</accession>
<feature type="compositionally biased region" description="Basic and acidic residues" evidence="2">
    <location>
        <begin position="526"/>
        <end position="535"/>
    </location>
</feature>
<keyword evidence="1" id="KW-0175">Coiled coil</keyword>
<dbReference type="Pfam" id="PF14643">
    <property type="entry name" value="DUF4455"/>
    <property type="match status" value="1"/>
</dbReference>
<dbReference type="PROSITE" id="PS50096">
    <property type="entry name" value="IQ"/>
    <property type="match status" value="1"/>
</dbReference>
<name>A0A8J6E1F8_9EUKA</name>
<comment type="caution">
    <text evidence="4">The sequence shown here is derived from an EMBL/GenBank/DDBJ whole genome shotgun (WGS) entry which is preliminary data.</text>
</comment>
<feature type="region of interest" description="Disordered" evidence="2">
    <location>
        <begin position="511"/>
        <end position="535"/>
    </location>
</feature>
<gene>
    <name evidence="4" type="ORF">J8273_7928</name>
</gene>
<evidence type="ECO:0000256" key="1">
    <source>
        <dbReference type="SAM" id="Coils"/>
    </source>
</evidence>
<evidence type="ECO:0000313" key="5">
    <source>
        <dbReference type="Proteomes" id="UP000717585"/>
    </source>
</evidence>
<sequence>MSEEPLHIDEESQDLSRNIRIQQSSTGFARMKQMQLTRKKDHDAALVEFDDFYTRRMDHFHAVSKEENESFAEYIEEGKAAVADIFLRLQPDALPFLSPGDMAVTKTNLEAWIEERAMGVAEHVAALRDVVAVSIQDFEQSGQSLANRLDDIAHMLREPIERDIVAPIVHKAKAALKEALDGLEEVEQTLKVEQEAVEKEYREKYDTIYHCWMEARHRQLVDTFADQCRCREQLWPPPLTFRYSAMASKTKDIVEKRNEILRNFESVLRESTSFIPQNDVIEEVRERHALLKKEVQLCRADIGTAETPGVEATEVGKMARERETLVSRITEVGFITEDEKVVEEVRTMVDPPFNEWRRHMEQIRDHVFRTAETDLAHAEGATDLLEAILRDVDRECHAMVCELDDIEHAFQEAVTTAGIQHRKNEGALKAQLELVEAEFASLKDEDDVDGLEGRGRALLDDLEKLHRDFYDEITDLGRRFLPDIERCMAQGAARIIRPTRVAVVESLPFHVPRSKPASDEGEEDGDKPFEEMTDEELRMSDPVDRVQGGAVNLMLYRTVEDLFAQFTASPPNIEWETDPKLTDADQPEGDSAVDGAEGDGGNAVEREENEDATRARMGVTAEAYAARLDDFDEDVAESVASNPEDILIFEPMTNQPLHIRLHVLKLELVPLMMGLLGCLASSLETEYEDRKQQARAMVSHVNASLDTELVHRLRTLVPERVRLSQAIPAASRGYLARRRAHVSRALAQTARITAEMATDFRLNTRDTRGRQTVEELEDLTLLRLLESDVKSRAGTDLPVIIAAYVKAFKTAKRQCKKAKTAPEAGAAVRNLNRHIAGPMTKALAELRARIVAGATVRVKTIQTHHKQLKTTLAEFTVESDPLGLNSGCDRIEERALMQQLDVDISTTAWVAEVLRIAHGSAKALEERFERRTAVLTARDNLERHRQRADRAASALIRGTTDDAQEMAAKVADVAAPSTPAECVRWVERAIAALGAVRQAGVRAGMWTGTVTDNAVAQDLADAVADALEQPHVKLASLVPTVGGSLKDDVAGRLAQFNDRVHDQLGGVTGADSIKAGIDAWIASLNTSVDECIKVTAEQVQEAQDPVLTSVQQAVGAIVDAVVAHATENYTEQVERRSAELSELVNDRREARNIARGSLRPSLRIRSGQAMLKKVDEAERASQTDFTAKVTQLWIDVVTEFVVATTTGLGHLGAVLQRVAALYSQIPVEEGHNLALAPMTLPETVVQSVEEAAAVPSWLPDQDPVEFKPELPELSLYDAIVPFSENALRSFASNTVSGVRGITEQLASMFEWNDDWAKDWPMLVAQLELPEETIAQ</sequence>
<reference evidence="4" key="1">
    <citation type="submission" date="2021-05" db="EMBL/GenBank/DDBJ databases">
        <title>A free-living protist that lacks canonical eukaryotic 1 DNA replication and segregation systems.</title>
        <authorList>
            <person name="Salas-Leiva D.E."/>
            <person name="Tromer E.C."/>
            <person name="Curtis B.A."/>
            <person name="Jerlstrom-Hultqvist J."/>
            <person name="Kolisko M."/>
            <person name="Yi Z."/>
            <person name="Salas-Leiva J.S."/>
            <person name="Gallot-Lavallee L."/>
            <person name="Kops G.J.P.L."/>
            <person name="Archibald J.M."/>
            <person name="Simpson A.G.B."/>
            <person name="Roger A.J."/>
        </authorList>
    </citation>
    <scope>NUCLEOTIDE SEQUENCE</scope>
    <source>
        <strain evidence="4">BICM</strain>
    </source>
</reference>
<feature type="region of interest" description="Disordered" evidence="2">
    <location>
        <begin position="571"/>
        <end position="615"/>
    </location>
</feature>
<feature type="coiled-coil region" evidence="1">
    <location>
        <begin position="169"/>
        <end position="203"/>
    </location>
</feature>
<feature type="domain" description="DUF4455" evidence="3">
    <location>
        <begin position="38"/>
        <end position="475"/>
    </location>
</feature>
<dbReference type="Proteomes" id="UP000717585">
    <property type="component" value="Unassembled WGS sequence"/>
</dbReference>
<evidence type="ECO:0000256" key="2">
    <source>
        <dbReference type="SAM" id="MobiDB-lite"/>
    </source>
</evidence>
<dbReference type="InterPro" id="IPR028089">
    <property type="entry name" value="DUF4455"/>
</dbReference>
<keyword evidence="5" id="KW-1185">Reference proteome</keyword>
<evidence type="ECO:0000313" key="4">
    <source>
        <dbReference type="EMBL" id="KAG9390577.1"/>
    </source>
</evidence>
<proteinExistence type="predicted"/>
<organism evidence="4 5">
    <name type="scientific">Carpediemonas membranifera</name>
    <dbReference type="NCBI Taxonomy" id="201153"/>
    <lineage>
        <taxon>Eukaryota</taxon>
        <taxon>Metamonada</taxon>
        <taxon>Carpediemonas-like organisms</taxon>
        <taxon>Carpediemonas</taxon>
    </lineage>
</organism>